<comment type="caution">
    <text evidence="1">The sequence shown here is derived from an EMBL/GenBank/DDBJ whole genome shotgun (WGS) entry which is preliminary data.</text>
</comment>
<keyword evidence="2" id="KW-1185">Reference proteome</keyword>
<dbReference type="RefSeq" id="WP_185683224.1">
    <property type="nucleotide sequence ID" value="NZ_JACLAU010000010.1"/>
</dbReference>
<dbReference type="EMBL" id="JACLAU010000010">
    <property type="protein sequence ID" value="MBC2651801.1"/>
    <property type="molecule type" value="Genomic_DNA"/>
</dbReference>
<evidence type="ECO:0000313" key="2">
    <source>
        <dbReference type="Proteomes" id="UP000520156"/>
    </source>
</evidence>
<proteinExistence type="predicted"/>
<protein>
    <submittedName>
        <fullName evidence="1">Uncharacterized protein</fullName>
    </submittedName>
</protein>
<reference evidence="1 2" key="1">
    <citation type="submission" date="2020-08" db="EMBL/GenBank/DDBJ databases">
        <title>The genome sequence of Novosphingobium flavum 4Y4.</title>
        <authorList>
            <person name="Liu Y."/>
        </authorList>
    </citation>
    <scope>NUCLEOTIDE SEQUENCE [LARGE SCALE GENOMIC DNA]</scope>
    <source>
        <strain evidence="1 2">4Y4</strain>
    </source>
</reference>
<sequence length="109" mass="11620">MSASPSAALDAGFDLARDTAALLVESWSLSLESAAVIWLRLGKLAALDASALAEGELMLGEKVQAAVEHSWRLASGGFGLTPHRAARGSVAFYRRQVAANRRRLSRREG</sequence>
<organism evidence="1 2">
    <name type="scientific">Novosphingobium aerophilum</name>
    <dbReference type="NCBI Taxonomy" id="2839843"/>
    <lineage>
        <taxon>Bacteria</taxon>
        <taxon>Pseudomonadati</taxon>
        <taxon>Pseudomonadota</taxon>
        <taxon>Alphaproteobacteria</taxon>
        <taxon>Sphingomonadales</taxon>
        <taxon>Sphingomonadaceae</taxon>
        <taxon>Novosphingobium</taxon>
    </lineage>
</organism>
<evidence type="ECO:0000313" key="1">
    <source>
        <dbReference type="EMBL" id="MBC2651801.1"/>
    </source>
</evidence>
<dbReference type="Proteomes" id="UP000520156">
    <property type="component" value="Unassembled WGS sequence"/>
</dbReference>
<accession>A0A7X1KC00</accession>
<name>A0A7X1KC00_9SPHN</name>
<gene>
    <name evidence="1" type="ORF">H7F49_08805</name>
</gene>
<dbReference type="AlphaFoldDB" id="A0A7X1KC00"/>